<dbReference type="AlphaFoldDB" id="A0A485KQA3"/>
<evidence type="ECO:0000313" key="1">
    <source>
        <dbReference type="EMBL" id="KAF0699201.1"/>
    </source>
</evidence>
<organism evidence="2 3">
    <name type="scientific">Aphanomyces stellatus</name>
    <dbReference type="NCBI Taxonomy" id="120398"/>
    <lineage>
        <taxon>Eukaryota</taxon>
        <taxon>Sar</taxon>
        <taxon>Stramenopiles</taxon>
        <taxon>Oomycota</taxon>
        <taxon>Saprolegniomycetes</taxon>
        <taxon>Saprolegniales</taxon>
        <taxon>Verrucalvaceae</taxon>
        <taxon>Aphanomyces</taxon>
    </lineage>
</organism>
<name>A0A485KQA3_9STRA</name>
<dbReference type="EMBL" id="CAADRA010005213">
    <property type="protein sequence ID" value="VFT87088.1"/>
    <property type="molecule type" value="Genomic_DNA"/>
</dbReference>
<sequence>MKFQRLLQSNDSHPTTTMELSAAAAKRQYYKEWYEKNKAKRQEYNLKNRVHVREWHLKHRDRVLEHKKKYREKNRQKEMARHKKYFEANRERILDRARMYREKAKLDKQASSSVESQGAVREPPLSSVRMRLTFILN</sequence>
<reference evidence="2 3" key="1">
    <citation type="submission" date="2019-03" db="EMBL/GenBank/DDBJ databases">
        <authorList>
            <person name="Gaulin E."/>
            <person name="Dumas B."/>
        </authorList>
    </citation>
    <scope>NUCLEOTIDE SEQUENCE [LARGE SCALE GENOMIC DNA]</scope>
    <source>
        <strain evidence="2">CBS 568.67</strain>
    </source>
</reference>
<reference evidence="1" key="2">
    <citation type="submission" date="2019-06" db="EMBL/GenBank/DDBJ databases">
        <title>Genomics analysis of Aphanomyces spp. identifies a new class of oomycete effector associated with host adaptation.</title>
        <authorList>
            <person name="Gaulin E."/>
        </authorList>
    </citation>
    <scope>NUCLEOTIDE SEQUENCE</scope>
    <source>
        <strain evidence="1">CBS 578.67</strain>
    </source>
</reference>
<evidence type="ECO:0000313" key="2">
    <source>
        <dbReference type="EMBL" id="VFT87088.1"/>
    </source>
</evidence>
<protein>
    <submittedName>
        <fullName evidence="2">Aste57867_10212 protein</fullName>
    </submittedName>
</protein>
<accession>A0A485KQA3</accession>
<dbReference type="EMBL" id="VJMH01005192">
    <property type="protein sequence ID" value="KAF0699201.1"/>
    <property type="molecule type" value="Genomic_DNA"/>
</dbReference>
<gene>
    <name evidence="2" type="primary">Aste57867_10212</name>
    <name evidence="1" type="ORF">As57867_010173</name>
    <name evidence="2" type="ORF">ASTE57867_10212</name>
</gene>
<dbReference type="Proteomes" id="UP000332933">
    <property type="component" value="Unassembled WGS sequence"/>
</dbReference>
<dbReference type="OrthoDB" id="75721at2759"/>
<proteinExistence type="predicted"/>
<keyword evidence="3" id="KW-1185">Reference proteome</keyword>
<evidence type="ECO:0000313" key="3">
    <source>
        <dbReference type="Proteomes" id="UP000332933"/>
    </source>
</evidence>